<dbReference type="PANTHER" id="PTHR44520">
    <property type="entry name" value="RESPONSE REGULATOR RCP1-RELATED"/>
    <property type="match status" value="1"/>
</dbReference>
<dbReference type="EMBL" id="MLJW01000689">
    <property type="protein sequence ID" value="OIQ83596.1"/>
    <property type="molecule type" value="Genomic_DNA"/>
</dbReference>
<dbReference type="GO" id="GO:0000160">
    <property type="term" value="P:phosphorelay signal transduction system"/>
    <property type="evidence" value="ECO:0007669"/>
    <property type="project" value="InterPro"/>
</dbReference>
<comment type="caution">
    <text evidence="2">The sequence shown here is derived from an EMBL/GenBank/DDBJ whole genome shotgun (WGS) entry which is preliminary data.</text>
</comment>
<dbReference type="InterPro" id="IPR052893">
    <property type="entry name" value="TCS_response_regulator"/>
</dbReference>
<accession>A0A1J5QUT1</accession>
<name>A0A1J5QUT1_9ZZZZ</name>
<sequence>MSVPGKPIVILLVEDNMGDAGLAKHALRAWGGAHTLFHVQDGVECLTFLRQEGDFADAPRPDLILLDINMPRMNGHETLKAIRADDLLRDIVVVVMTTSTSDVDVSLCYQRGANSYIAKPVEYDHYLSLMRQVGDYWSQVVRLPVFHGKAS</sequence>
<protein>
    <submittedName>
        <fullName evidence="2">Response regulator rcp1</fullName>
    </submittedName>
</protein>
<dbReference type="Pfam" id="PF00072">
    <property type="entry name" value="Response_reg"/>
    <property type="match status" value="1"/>
</dbReference>
<evidence type="ECO:0000313" key="2">
    <source>
        <dbReference type="EMBL" id="OIQ83596.1"/>
    </source>
</evidence>
<dbReference type="SMART" id="SM00448">
    <property type="entry name" value="REC"/>
    <property type="match status" value="1"/>
</dbReference>
<dbReference type="CDD" id="cd17557">
    <property type="entry name" value="REC_Rcp-like"/>
    <property type="match status" value="1"/>
</dbReference>
<gene>
    <name evidence="2" type="primary">rcp1_23</name>
    <name evidence="2" type="ORF">GALL_346080</name>
</gene>
<dbReference type="SUPFAM" id="SSF52172">
    <property type="entry name" value="CheY-like"/>
    <property type="match status" value="1"/>
</dbReference>
<evidence type="ECO:0000259" key="1">
    <source>
        <dbReference type="PROSITE" id="PS50110"/>
    </source>
</evidence>
<dbReference type="InterPro" id="IPR001789">
    <property type="entry name" value="Sig_transdc_resp-reg_receiver"/>
</dbReference>
<dbReference type="PANTHER" id="PTHR44520:SF2">
    <property type="entry name" value="RESPONSE REGULATOR RCP1"/>
    <property type="match status" value="1"/>
</dbReference>
<organism evidence="2">
    <name type="scientific">mine drainage metagenome</name>
    <dbReference type="NCBI Taxonomy" id="410659"/>
    <lineage>
        <taxon>unclassified sequences</taxon>
        <taxon>metagenomes</taxon>
        <taxon>ecological metagenomes</taxon>
    </lineage>
</organism>
<proteinExistence type="predicted"/>
<dbReference type="InterPro" id="IPR011006">
    <property type="entry name" value="CheY-like_superfamily"/>
</dbReference>
<dbReference type="AlphaFoldDB" id="A0A1J5QUT1"/>
<dbReference type="PROSITE" id="PS50110">
    <property type="entry name" value="RESPONSE_REGULATORY"/>
    <property type="match status" value="1"/>
</dbReference>
<dbReference type="Gene3D" id="3.40.50.2300">
    <property type="match status" value="1"/>
</dbReference>
<reference evidence="2" key="1">
    <citation type="submission" date="2016-10" db="EMBL/GenBank/DDBJ databases">
        <title>Sequence of Gallionella enrichment culture.</title>
        <authorList>
            <person name="Poehlein A."/>
            <person name="Muehling M."/>
            <person name="Daniel R."/>
        </authorList>
    </citation>
    <scope>NUCLEOTIDE SEQUENCE</scope>
</reference>
<feature type="domain" description="Response regulatory" evidence="1">
    <location>
        <begin position="9"/>
        <end position="134"/>
    </location>
</feature>